<reference evidence="3 4" key="1">
    <citation type="submission" date="2020-03" db="EMBL/GenBank/DDBJ databases">
        <title>Genomic Encyclopedia of Type Strains, Phase IV (KMG-IV): sequencing the most valuable type-strain genomes for metagenomic binning, comparative biology and taxonomic classification.</title>
        <authorList>
            <person name="Goeker M."/>
        </authorList>
    </citation>
    <scope>NUCLEOTIDE SEQUENCE [LARGE SCALE GENOMIC DNA]</scope>
    <source>
        <strain evidence="3 4">DSM 105096</strain>
    </source>
</reference>
<accession>A0ABX0XB63</accession>
<dbReference type="Proteomes" id="UP000770785">
    <property type="component" value="Unassembled WGS sequence"/>
</dbReference>
<dbReference type="Gene3D" id="3.40.50.1110">
    <property type="entry name" value="SGNH hydrolase"/>
    <property type="match status" value="1"/>
</dbReference>
<evidence type="ECO:0000313" key="4">
    <source>
        <dbReference type="Proteomes" id="UP000770785"/>
    </source>
</evidence>
<keyword evidence="1" id="KW-0472">Membrane</keyword>
<evidence type="ECO:0000313" key="3">
    <source>
        <dbReference type="EMBL" id="NJC26513.1"/>
    </source>
</evidence>
<keyword evidence="1" id="KW-0812">Transmembrane</keyword>
<protein>
    <submittedName>
        <fullName evidence="3">Lysophospholipase L1-like esterase</fullName>
    </submittedName>
</protein>
<dbReference type="EMBL" id="JAATJH010000002">
    <property type="protein sequence ID" value="NJC26513.1"/>
    <property type="molecule type" value="Genomic_DNA"/>
</dbReference>
<gene>
    <name evidence="3" type="ORF">GGR27_002012</name>
</gene>
<organism evidence="3 4">
    <name type="scientific">Neolewinella antarctica</name>
    <dbReference type="NCBI Taxonomy" id="442734"/>
    <lineage>
        <taxon>Bacteria</taxon>
        <taxon>Pseudomonadati</taxon>
        <taxon>Bacteroidota</taxon>
        <taxon>Saprospiria</taxon>
        <taxon>Saprospirales</taxon>
        <taxon>Lewinellaceae</taxon>
        <taxon>Neolewinella</taxon>
    </lineage>
</organism>
<dbReference type="RefSeq" id="WP_168037247.1">
    <property type="nucleotide sequence ID" value="NZ_JAATJH010000002.1"/>
</dbReference>
<sequence>MNWNRTTLKFYLGSLAAIPLLPLLYFQGKRVIQKIPLLPPAVGPLGSVSNRGGEPFHLLAIGESTVAGVGSPTHEVAFTGTLAKFISAQLDRPVAWQVFAESGFTTQRMVDEILPRISGVEADLIVVGTGGNDAFKLTKPTEFSRQISRLVHRLREHYPSVPIAFLNVPPIKEFPAFTRLLKASIGGLVELHGEALERVIRNYDNVYYNPEKIRMLMWQHRYDIAGVAEDFFSDGVHPSTLTYQVWARDFGEWLLTTAALSDRKL</sequence>
<keyword evidence="4" id="KW-1185">Reference proteome</keyword>
<dbReference type="CDD" id="cd01836">
    <property type="entry name" value="FeeA_FeeB_like"/>
    <property type="match status" value="1"/>
</dbReference>
<feature type="domain" description="SGNH hydrolase-type esterase" evidence="2">
    <location>
        <begin position="60"/>
        <end position="245"/>
    </location>
</feature>
<name>A0ABX0XB63_9BACT</name>
<keyword evidence="1" id="KW-1133">Transmembrane helix</keyword>
<comment type="caution">
    <text evidence="3">The sequence shown here is derived from an EMBL/GenBank/DDBJ whole genome shotgun (WGS) entry which is preliminary data.</text>
</comment>
<evidence type="ECO:0000259" key="2">
    <source>
        <dbReference type="Pfam" id="PF13472"/>
    </source>
</evidence>
<dbReference type="SUPFAM" id="SSF52266">
    <property type="entry name" value="SGNH hydrolase"/>
    <property type="match status" value="1"/>
</dbReference>
<dbReference type="InterPro" id="IPR036514">
    <property type="entry name" value="SGNH_hydro_sf"/>
</dbReference>
<dbReference type="Pfam" id="PF13472">
    <property type="entry name" value="Lipase_GDSL_2"/>
    <property type="match status" value="1"/>
</dbReference>
<feature type="transmembrane region" description="Helical" evidence="1">
    <location>
        <begin position="6"/>
        <end position="26"/>
    </location>
</feature>
<evidence type="ECO:0000256" key="1">
    <source>
        <dbReference type="SAM" id="Phobius"/>
    </source>
</evidence>
<dbReference type="InterPro" id="IPR013830">
    <property type="entry name" value="SGNH_hydro"/>
</dbReference>
<proteinExistence type="predicted"/>